<gene>
    <name evidence="3" type="ORF">DW228_10065</name>
    <name evidence="2" type="ORF">EC80_017825</name>
</gene>
<dbReference type="EMBL" id="CP036546">
    <property type="protein sequence ID" value="QCQ46570.1"/>
    <property type="molecule type" value="Genomic_DNA"/>
</dbReference>
<sequence>MVYTSKEIQFYLAIYFVYCHHMCGEELKYHVVVMSLLKSDLSVMLLSENNSVIEDNNIPCKNRSSIADGRSGSFGENRSKGGEVSHRF</sequence>
<feature type="region of interest" description="Disordered" evidence="1">
    <location>
        <begin position="63"/>
        <end position="88"/>
    </location>
</feature>
<feature type="compositionally biased region" description="Basic and acidic residues" evidence="1">
    <location>
        <begin position="77"/>
        <end position="88"/>
    </location>
</feature>
<reference evidence="2 4" key="3">
    <citation type="submission" date="2019-03" db="EMBL/GenBank/DDBJ databases">
        <title>Complete genome assembly of MDR B. fragilis.</title>
        <authorList>
            <person name="Sydenham T.V."/>
            <person name="Hasman H."/>
            <person name="Justesen U.S."/>
        </authorList>
    </citation>
    <scope>NUCLEOTIDE SEQUENCE [LARGE SCALE GENOMIC DNA]</scope>
    <source>
        <strain evidence="2 4">DCMSKEJBY0001B</strain>
    </source>
</reference>
<protein>
    <submittedName>
        <fullName evidence="3">Uncharacterized protein</fullName>
    </submittedName>
</protein>
<dbReference type="Proteomes" id="UP000266644">
    <property type="component" value="Unassembled WGS sequence"/>
</dbReference>
<dbReference type="Proteomes" id="UP000036847">
    <property type="component" value="Chromosome"/>
</dbReference>
<dbReference type="AlphaFoldDB" id="A0A0I9RKK1"/>
<dbReference type="EMBL" id="QRJE01000014">
    <property type="protein sequence ID" value="RHH11870.1"/>
    <property type="molecule type" value="Genomic_DNA"/>
</dbReference>
<name>A0A0I9RKK1_BACFG</name>
<evidence type="ECO:0000313" key="4">
    <source>
        <dbReference type="Proteomes" id="UP000036847"/>
    </source>
</evidence>
<reference evidence="3 5" key="2">
    <citation type="submission" date="2018-08" db="EMBL/GenBank/DDBJ databases">
        <title>A genome reference for cultivated species of the human gut microbiota.</title>
        <authorList>
            <person name="Zou Y."/>
            <person name="Xue W."/>
            <person name="Luo G."/>
        </authorList>
    </citation>
    <scope>NUCLEOTIDE SEQUENCE [LARGE SCALE GENOMIC DNA]</scope>
    <source>
        <strain evidence="3 5">AM18-6</strain>
    </source>
</reference>
<proteinExistence type="predicted"/>
<organism evidence="3 5">
    <name type="scientific">Bacteroides fragilis</name>
    <dbReference type="NCBI Taxonomy" id="817"/>
    <lineage>
        <taxon>Bacteria</taxon>
        <taxon>Pseudomonadati</taxon>
        <taxon>Bacteroidota</taxon>
        <taxon>Bacteroidia</taxon>
        <taxon>Bacteroidales</taxon>
        <taxon>Bacteroidaceae</taxon>
        <taxon>Bacteroides</taxon>
    </lineage>
</organism>
<accession>A0A0I9RKK1</accession>
<evidence type="ECO:0000313" key="3">
    <source>
        <dbReference type="EMBL" id="RHH11870.1"/>
    </source>
</evidence>
<evidence type="ECO:0000313" key="2">
    <source>
        <dbReference type="EMBL" id="QCQ46570.1"/>
    </source>
</evidence>
<evidence type="ECO:0000256" key="1">
    <source>
        <dbReference type="SAM" id="MobiDB-lite"/>
    </source>
</evidence>
<evidence type="ECO:0000313" key="5">
    <source>
        <dbReference type="Proteomes" id="UP000266644"/>
    </source>
</evidence>
<reference evidence="2" key="1">
    <citation type="book" date="2014" name="THE 24TH EUROPEAN CONGRESS OF CLINICAL MICROBIOLOGY AND INFECTIOUS DISEASES" publisher="ECCMID 2014" city="Barcelona, Spain">
        <title>Identification of resistance genes in three multidrug-resistant Bacteroides fragilis isolates by whole genome sequencing.</title>
        <editorList>
            <person name="Unknown"/>
            <person name="A."/>
        </editorList>
        <authorList>
            <person name="Sydenham T.V."/>
            <person name="Hasman H."/>
            <person name="Wang M."/>
            <person name="Soki J."/>
            <person name="Nagy E."/>
            <person name="Justesen U.S."/>
        </authorList>
    </citation>
    <scope>NUCLEOTIDE SEQUENCE</scope>
    <source>
        <strain evidence="2">DCMSKEJBY0001B</strain>
    </source>
</reference>